<accession>A0AA86VCE5</accession>
<reference evidence="2 3" key="2">
    <citation type="submission" date="2024-07" db="EMBL/GenBank/DDBJ databases">
        <authorList>
            <person name="Akdeniz Z."/>
        </authorList>
    </citation>
    <scope>NUCLEOTIDE SEQUENCE [LARGE SCALE GENOMIC DNA]</scope>
</reference>
<organism evidence="1">
    <name type="scientific">Hexamita inflata</name>
    <dbReference type="NCBI Taxonomy" id="28002"/>
    <lineage>
        <taxon>Eukaryota</taxon>
        <taxon>Metamonada</taxon>
        <taxon>Diplomonadida</taxon>
        <taxon>Hexamitidae</taxon>
        <taxon>Hexamitinae</taxon>
        <taxon>Hexamita</taxon>
    </lineage>
</organism>
<keyword evidence="3" id="KW-1185">Reference proteome</keyword>
<dbReference type="AlphaFoldDB" id="A0AA86VCE5"/>
<evidence type="ECO:0000313" key="3">
    <source>
        <dbReference type="Proteomes" id="UP001642409"/>
    </source>
</evidence>
<reference evidence="1" key="1">
    <citation type="submission" date="2023-06" db="EMBL/GenBank/DDBJ databases">
        <authorList>
            <person name="Kurt Z."/>
        </authorList>
    </citation>
    <scope>NUCLEOTIDE SEQUENCE</scope>
</reference>
<comment type="caution">
    <text evidence="1">The sequence shown here is derived from an EMBL/GenBank/DDBJ whole genome shotgun (WGS) entry which is preliminary data.</text>
</comment>
<dbReference type="Proteomes" id="UP001642409">
    <property type="component" value="Unassembled WGS sequence"/>
</dbReference>
<evidence type="ECO:0000313" key="1">
    <source>
        <dbReference type="EMBL" id="CAI9962743.1"/>
    </source>
</evidence>
<sequence>MQTQEKQQKFKEAVLKMLNKVFDGVQFETLAEALIHYKKCLIQDNKRIRTNFQQVSLECGLTEKICGNMFRAELDSLGQRWPEETVNKITQRIEQLWQELPEPDNQKKKQQIRELIEKEFQLRQQVEYSYKELRNKIDYMLHCQQSEL</sequence>
<protein>
    <submittedName>
        <fullName evidence="2">Hypothetical_protein</fullName>
    </submittedName>
</protein>
<name>A0AA86VCE5_9EUKA</name>
<dbReference type="EMBL" id="CATOUU010000959">
    <property type="protein sequence ID" value="CAI9962743.1"/>
    <property type="molecule type" value="Genomic_DNA"/>
</dbReference>
<gene>
    <name evidence="2" type="ORF">HINF_LOCUS32947</name>
    <name evidence="1" type="ORF">HINF_LOCUS50388</name>
</gene>
<dbReference type="EMBL" id="CAXDID020000113">
    <property type="protein sequence ID" value="CAL6030070.1"/>
    <property type="molecule type" value="Genomic_DNA"/>
</dbReference>
<proteinExistence type="predicted"/>
<evidence type="ECO:0000313" key="2">
    <source>
        <dbReference type="EMBL" id="CAL6030070.1"/>
    </source>
</evidence>